<dbReference type="AlphaFoldDB" id="A0AAW5YZT6"/>
<feature type="transmembrane region" description="Helical" evidence="2">
    <location>
        <begin position="24"/>
        <end position="45"/>
    </location>
</feature>
<dbReference type="EMBL" id="JAQIEY010000031">
    <property type="protein sequence ID" value="MDA3768440.1"/>
    <property type="molecule type" value="Genomic_DNA"/>
</dbReference>
<dbReference type="Proteomes" id="UP001210502">
    <property type="component" value="Unassembled WGS sequence"/>
</dbReference>
<evidence type="ECO:0000313" key="3">
    <source>
        <dbReference type="EMBL" id="MDA3768440.1"/>
    </source>
</evidence>
<name>A0AAW5YZT6_9LACO</name>
<dbReference type="RefSeq" id="WP_271024829.1">
    <property type="nucleotide sequence ID" value="NZ_JAQIEY010000031.1"/>
</dbReference>
<evidence type="ECO:0000313" key="4">
    <source>
        <dbReference type="Proteomes" id="UP001210502"/>
    </source>
</evidence>
<evidence type="ECO:0000256" key="2">
    <source>
        <dbReference type="SAM" id="Phobius"/>
    </source>
</evidence>
<reference evidence="3" key="1">
    <citation type="submission" date="2023-01" db="EMBL/GenBank/DDBJ databases">
        <title>Sequencing of the bacterial strains from artisanal fermented milk Matsoni.</title>
        <authorList>
            <person name="Rozman V."/>
            <person name="Accetto T."/>
            <person name="Bogovic Matijasic B."/>
        </authorList>
    </citation>
    <scope>NUCLEOTIDE SEQUENCE</scope>
    <source>
        <strain evidence="3">Lbl333</strain>
    </source>
</reference>
<dbReference type="SUPFAM" id="SSF103473">
    <property type="entry name" value="MFS general substrate transporter"/>
    <property type="match status" value="1"/>
</dbReference>
<feature type="compositionally biased region" description="Acidic residues" evidence="1">
    <location>
        <begin position="98"/>
        <end position="107"/>
    </location>
</feature>
<accession>A0AAW5YZT6</accession>
<protein>
    <submittedName>
        <fullName evidence="3">Uncharacterized protein</fullName>
    </submittedName>
</protein>
<sequence length="107" mass="12066">MVETSMNVTFPTLMKVFNQSLNNVQWITTAYLLAVTLTIVLAAYLQRSFKFKSLIIAAVTAWSKTKVSEKPYSIRGSKAFSDLKKQCGQQAQKREDREDPDAVFDPA</sequence>
<keyword evidence="2" id="KW-1133">Transmembrane helix</keyword>
<keyword evidence="2" id="KW-0472">Membrane</keyword>
<proteinExistence type="predicted"/>
<comment type="caution">
    <text evidence="3">The sequence shown here is derived from an EMBL/GenBank/DDBJ whole genome shotgun (WGS) entry which is preliminary data.</text>
</comment>
<organism evidence="3 4">
    <name type="scientific">Lactobacillus delbrueckii</name>
    <dbReference type="NCBI Taxonomy" id="1584"/>
    <lineage>
        <taxon>Bacteria</taxon>
        <taxon>Bacillati</taxon>
        <taxon>Bacillota</taxon>
        <taxon>Bacilli</taxon>
        <taxon>Lactobacillales</taxon>
        <taxon>Lactobacillaceae</taxon>
        <taxon>Lactobacillus</taxon>
    </lineage>
</organism>
<gene>
    <name evidence="3" type="ORF">PF586_08305</name>
</gene>
<keyword evidence="2" id="KW-0812">Transmembrane</keyword>
<feature type="region of interest" description="Disordered" evidence="1">
    <location>
        <begin position="87"/>
        <end position="107"/>
    </location>
</feature>
<evidence type="ECO:0000256" key="1">
    <source>
        <dbReference type="SAM" id="MobiDB-lite"/>
    </source>
</evidence>
<dbReference type="InterPro" id="IPR036259">
    <property type="entry name" value="MFS_trans_sf"/>
</dbReference>